<feature type="domain" description="Peptidase metallopeptidase" evidence="3">
    <location>
        <begin position="50"/>
        <end position="194"/>
    </location>
</feature>
<reference evidence="4 5" key="1">
    <citation type="submission" date="2021-12" db="EMBL/GenBank/DDBJ databases">
        <title>Discovery of the Pendulisporaceae a myxobacterial family with distinct sporulation behavior and unique specialized metabolism.</title>
        <authorList>
            <person name="Garcia R."/>
            <person name="Popoff A."/>
            <person name="Bader C.D."/>
            <person name="Loehr J."/>
            <person name="Walesch S."/>
            <person name="Walt C."/>
            <person name="Boldt J."/>
            <person name="Bunk B."/>
            <person name="Haeckl F.J.F.P.J."/>
            <person name="Gunesch A.P."/>
            <person name="Birkelbach J."/>
            <person name="Nuebel U."/>
            <person name="Pietschmann T."/>
            <person name="Bach T."/>
            <person name="Mueller R."/>
        </authorList>
    </citation>
    <scope>NUCLEOTIDE SEQUENCE [LARGE SCALE GENOMIC DNA]</scope>
    <source>
        <strain evidence="4 5">MSr12523</strain>
    </source>
</reference>
<dbReference type="PANTHER" id="PTHR46580">
    <property type="entry name" value="SENSOR KINASE-RELATED"/>
    <property type="match status" value="1"/>
</dbReference>
<dbReference type="Pfam" id="PF13517">
    <property type="entry name" value="FG-GAP_3"/>
    <property type="match status" value="1"/>
</dbReference>
<keyword evidence="5" id="KW-1185">Reference proteome</keyword>
<dbReference type="Proteomes" id="UP001379533">
    <property type="component" value="Chromosome"/>
</dbReference>
<evidence type="ECO:0000259" key="3">
    <source>
        <dbReference type="SMART" id="SM00235"/>
    </source>
</evidence>
<name>A0ABZ2KBS5_9BACT</name>
<evidence type="ECO:0000256" key="2">
    <source>
        <dbReference type="SAM" id="SignalP"/>
    </source>
</evidence>
<evidence type="ECO:0000313" key="5">
    <source>
        <dbReference type="Proteomes" id="UP001379533"/>
    </source>
</evidence>
<dbReference type="EMBL" id="CP089982">
    <property type="protein sequence ID" value="WXA96151.1"/>
    <property type="molecule type" value="Genomic_DNA"/>
</dbReference>
<dbReference type="InterPro" id="IPR001506">
    <property type="entry name" value="Peptidase_M12A"/>
</dbReference>
<dbReference type="SMART" id="SM00235">
    <property type="entry name" value="ZnMc"/>
    <property type="match status" value="1"/>
</dbReference>
<dbReference type="InterPro" id="IPR024079">
    <property type="entry name" value="MetalloPept_cat_dom_sf"/>
</dbReference>
<dbReference type="InterPro" id="IPR028994">
    <property type="entry name" value="Integrin_alpha_N"/>
</dbReference>
<feature type="signal peptide" evidence="2">
    <location>
        <begin position="1"/>
        <end position="24"/>
    </location>
</feature>
<dbReference type="RefSeq" id="WP_394846764.1">
    <property type="nucleotide sequence ID" value="NZ_CP089982.1"/>
</dbReference>
<feature type="chain" id="PRO_5046095919" evidence="2">
    <location>
        <begin position="25"/>
        <end position="607"/>
    </location>
</feature>
<dbReference type="PROSITE" id="PS51257">
    <property type="entry name" value="PROKAR_LIPOPROTEIN"/>
    <property type="match status" value="1"/>
</dbReference>
<dbReference type="InterPro" id="IPR013517">
    <property type="entry name" value="FG-GAP"/>
</dbReference>
<protein>
    <submittedName>
        <fullName evidence="4">FG-GAP-like repeat-containing protein</fullName>
    </submittedName>
</protein>
<dbReference type="SUPFAM" id="SSF69318">
    <property type="entry name" value="Integrin alpha N-terminal domain"/>
    <property type="match status" value="1"/>
</dbReference>
<organism evidence="4 5">
    <name type="scientific">Pendulispora brunnea</name>
    <dbReference type="NCBI Taxonomy" id="2905690"/>
    <lineage>
        <taxon>Bacteria</taxon>
        <taxon>Pseudomonadati</taxon>
        <taxon>Myxococcota</taxon>
        <taxon>Myxococcia</taxon>
        <taxon>Myxococcales</taxon>
        <taxon>Sorangiineae</taxon>
        <taxon>Pendulisporaceae</taxon>
        <taxon>Pendulispora</taxon>
    </lineage>
</organism>
<evidence type="ECO:0000313" key="4">
    <source>
        <dbReference type="EMBL" id="WXA96151.1"/>
    </source>
</evidence>
<sequence>MKSCHSEKKPIVSVCLSAILLAMAGCSSDAPDAESFEQTSSREEPLYVASTRVWSNPNIPVCWETAGYPTEKNWVRSTIRRTWEKESNVLFTGWGTCPASSSGLRIRVNDEGPHTKGLGTQLNGLAAGMVLNFTFVNWSPSCASAANREYCIRAIATHEFGHALGFAHEQNRPDTPSTCTQAPQGSNGDTTVGSWDLMSVMNYCNPTWNNNGNLSNTDIDGVRRFYGHPLGPDQQFLVADINGDNRKDIVQTYRGWGSIPFCTAGSTSPPSWSCSNPSATIYNWDAPEQRFLTGDFDGDGRHDDTVQVYREWASIPRCTWNGAWSCNNSAATIYNSGSAEQRFLAGDFNADGRTDILQAYRKWGSIPVCSSSGAGWSCSNPGATIYDSGSPEQQFLTGDFNADGRVDVFQVYRGWGSVPVCTSTGAGWSCSNPAADIYNSGSAEQQFLTADVNADGRTDVLQTYRGWGSIPRCVSTGAGWSCTNAAATIYNSGSVEQRFLTGDFNGDGRTDVIQTYRGWSSIPTCLSTAGGAWSCTNSAATIYDSGSSEQSFTAADVNGDGRTDVVQAYRGWGSYPVCLALPPGAGGSFGGWSCNNPAATIYDIGTY</sequence>
<dbReference type="SUPFAM" id="SSF55486">
    <property type="entry name" value="Metalloproteases ('zincins'), catalytic domain"/>
    <property type="match status" value="1"/>
</dbReference>
<evidence type="ECO:0000256" key="1">
    <source>
        <dbReference type="ARBA" id="ARBA00022729"/>
    </source>
</evidence>
<dbReference type="Gene3D" id="2.40.128.340">
    <property type="match status" value="1"/>
</dbReference>
<keyword evidence="1 2" id="KW-0732">Signal</keyword>
<dbReference type="Pfam" id="PF01400">
    <property type="entry name" value="Astacin"/>
    <property type="match status" value="1"/>
</dbReference>
<dbReference type="InterPro" id="IPR006026">
    <property type="entry name" value="Peptidase_Metallo"/>
</dbReference>
<dbReference type="Gene3D" id="3.40.390.10">
    <property type="entry name" value="Collagenase (Catalytic Domain)"/>
    <property type="match status" value="1"/>
</dbReference>
<dbReference type="PANTHER" id="PTHR46580:SF2">
    <property type="entry name" value="MAM DOMAIN-CONTAINING PROTEIN"/>
    <property type="match status" value="1"/>
</dbReference>
<gene>
    <name evidence="4" type="ORF">LZC95_04780</name>
</gene>
<accession>A0ABZ2KBS5</accession>
<proteinExistence type="predicted"/>